<protein>
    <recommendedName>
        <fullName evidence="3">Methyltransferase domain-containing protein</fullName>
    </recommendedName>
</protein>
<reference evidence="4" key="1">
    <citation type="submission" date="2022-11" db="EMBL/GenBank/DDBJ databases">
        <authorList>
            <person name="Petersen C."/>
        </authorList>
    </citation>
    <scope>NUCLEOTIDE SEQUENCE</scope>
    <source>
        <strain evidence="4">IBT 19713</strain>
    </source>
</reference>
<comment type="similarity">
    <text evidence="2">Belongs to the class I-like SAM-binding methyltransferase superfamily. Erg6/SMT family.</text>
</comment>
<dbReference type="GO" id="GO:0003838">
    <property type="term" value="F:sterol 24-C-methyltransferase activity"/>
    <property type="evidence" value="ECO:0007669"/>
    <property type="project" value="TreeGrafter"/>
</dbReference>
<dbReference type="InterPro" id="IPR029063">
    <property type="entry name" value="SAM-dependent_MTases_sf"/>
</dbReference>
<accession>A0A9W9P725</accession>
<dbReference type="EMBL" id="JAPQKS010000003">
    <property type="protein sequence ID" value="KAJ5239118.1"/>
    <property type="molecule type" value="Genomic_DNA"/>
</dbReference>
<dbReference type="PANTHER" id="PTHR44068">
    <property type="entry name" value="ZGC:194242"/>
    <property type="match status" value="1"/>
</dbReference>
<evidence type="ECO:0000313" key="4">
    <source>
        <dbReference type="EMBL" id="KAJ5239118.1"/>
    </source>
</evidence>
<dbReference type="AlphaFoldDB" id="A0A9W9P725"/>
<dbReference type="SUPFAM" id="SSF53335">
    <property type="entry name" value="S-adenosyl-L-methionine-dependent methyltransferases"/>
    <property type="match status" value="1"/>
</dbReference>
<dbReference type="Proteomes" id="UP001150941">
    <property type="component" value="Unassembled WGS sequence"/>
</dbReference>
<dbReference type="PANTHER" id="PTHR44068:SF1">
    <property type="entry name" value="HYPOTHETICAL LOC100005854"/>
    <property type="match status" value="1"/>
</dbReference>
<dbReference type="RefSeq" id="XP_058332037.1">
    <property type="nucleotide sequence ID" value="XM_058473034.1"/>
</dbReference>
<dbReference type="InterPro" id="IPR050447">
    <property type="entry name" value="Erg6_SMT_methyltransf"/>
</dbReference>
<gene>
    <name evidence="4" type="ORF">N7468_003737</name>
</gene>
<feature type="domain" description="Methyltransferase" evidence="3">
    <location>
        <begin position="39"/>
        <end position="164"/>
    </location>
</feature>
<reference evidence="4" key="2">
    <citation type="journal article" date="2023" name="IMA Fungus">
        <title>Comparative genomic study of the Penicillium genus elucidates a diverse pangenome and 15 lateral gene transfer events.</title>
        <authorList>
            <person name="Petersen C."/>
            <person name="Sorensen T."/>
            <person name="Nielsen M.R."/>
            <person name="Sondergaard T.E."/>
            <person name="Sorensen J.L."/>
            <person name="Fitzpatrick D.A."/>
            <person name="Frisvad J.C."/>
            <person name="Nielsen K.L."/>
        </authorList>
    </citation>
    <scope>NUCLEOTIDE SEQUENCE</scope>
    <source>
        <strain evidence="4">IBT 19713</strain>
    </source>
</reference>
<name>A0A9W9P725_9EURO</name>
<evidence type="ECO:0000256" key="1">
    <source>
        <dbReference type="ARBA" id="ARBA00022679"/>
    </source>
</evidence>
<dbReference type="InterPro" id="IPR025714">
    <property type="entry name" value="Methyltranfer_dom"/>
</dbReference>
<dbReference type="OrthoDB" id="10017101at2759"/>
<dbReference type="Pfam" id="PF13847">
    <property type="entry name" value="Methyltransf_31"/>
    <property type="match status" value="1"/>
</dbReference>
<dbReference type="GO" id="GO:0016126">
    <property type="term" value="P:sterol biosynthetic process"/>
    <property type="evidence" value="ECO:0007669"/>
    <property type="project" value="TreeGrafter"/>
</dbReference>
<dbReference type="CDD" id="cd02440">
    <property type="entry name" value="AdoMet_MTases"/>
    <property type="match status" value="1"/>
</dbReference>
<evidence type="ECO:0000313" key="5">
    <source>
        <dbReference type="Proteomes" id="UP001150941"/>
    </source>
</evidence>
<evidence type="ECO:0000256" key="2">
    <source>
        <dbReference type="ARBA" id="ARBA00038188"/>
    </source>
</evidence>
<evidence type="ECO:0000259" key="3">
    <source>
        <dbReference type="Pfam" id="PF13847"/>
    </source>
</evidence>
<proteinExistence type="inferred from homology"/>
<dbReference type="GeneID" id="83200337"/>
<organism evidence="4 5">
    <name type="scientific">Penicillium chermesinum</name>
    <dbReference type="NCBI Taxonomy" id="63820"/>
    <lineage>
        <taxon>Eukaryota</taxon>
        <taxon>Fungi</taxon>
        <taxon>Dikarya</taxon>
        <taxon>Ascomycota</taxon>
        <taxon>Pezizomycotina</taxon>
        <taxon>Eurotiomycetes</taxon>
        <taxon>Eurotiomycetidae</taxon>
        <taxon>Eurotiales</taxon>
        <taxon>Aspergillaceae</taxon>
        <taxon>Penicillium</taxon>
    </lineage>
</organism>
<keyword evidence="1" id="KW-0808">Transferase</keyword>
<dbReference type="Gene3D" id="3.40.50.150">
    <property type="entry name" value="Vaccinia Virus protein VP39"/>
    <property type="match status" value="1"/>
</dbReference>
<sequence>MISKTEAATYTHGHHASVLRSHAWRTAQNSAAFLLPYLQPHMKILDLGCGPGTITVDLATYVPEGHVTGLERVGDVLAKGRALAAERGVTNVEFVEGDGNGLTYADGTFDVVFAHQVLQHVADPVGMLREMKRVVKTGGIVAARDADYGSFAWFPELPGLRAWMDLYQKVGRYNGAEPNAGRMMHSWARQAGLPKYKSSVTSWVYTGAEDGELAGVEDLERISKTWKEWQEDVDAWITIPSSEIVCIKEH</sequence>
<keyword evidence="5" id="KW-1185">Reference proteome</keyword>
<dbReference type="GO" id="GO:0005783">
    <property type="term" value="C:endoplasmic reticulum"/>
    <property type="evidence" value="ECO:0007669"/>
    <property type="project" value="TreeGrafter"/>
</dbReference>
<comment type="caution">
    <text evidence="4">The sequence shown here is derived from an EMBL/GenBank/DDBJ whole genome shotgun (WGS) entry which is preliminary data.</text>
</comment>